<dbReference type="CDD" id="cd01169">
    <property type="entry name" value="HMPP_kinase"/>
    <property type="match status" value="1"/>
</dbReference>
<dbReference type="KEGG" id="wct:WS74_0721"/>
<dbReference type="KEGG" id="wci:WS105_0781"/>
<dbReference type="Pfam" id="PF08543">
    <property type="entry name" value="Phos_pyr_kin"/>
    <property type="match status" value="1"/>
</dbReference>
<protein>
    <recommendedName>
        <fullName evidence="2">pyridoxal kinase</fullName>
        <ecNumber evidence="2">2.7.1.35</ecNumber>
    </recommendedName>
    <alternativeName>
        <fullName evidence="10">PN/PL/PM kinase</fullName>
    </alternativeName>
    <alternativeName>
        <fullName evidence="11">Pyridoxal kinase</fullName>
    </alternativeName>
    <alternativeName>
        <fullName evidence="9">Pyridoxamine kinase</fullName>
    </alternativeName>
    <alternativeName>
        <fullName evidence="12">Vitamin B6 kinase</fullName>
    </alternativeName>
</protein>
<evidence type="ECO:0000256" key="13">
    <source>
        <dbReference type="ARBA" id="ARBA00049293"/>
    </source>
</evidence>
<dbReference type="InterPro" id="IPR029056">
    <property type="entry name" value="Ribokinase-like"/>
</dbReference>
<dbReference type="AlphaFoldDB" id="A0A088GFU2"/>
<evidence type="ECO:0000313" key="16">
    <source>
        <dbReference type="Proteomes" id="UP000029079"/>
    </source>
</evidence>
<comment type="catalytic activity">
    <reaction evidence="13">
        <text>pyridoxal + ATP = pyridoxal 5'-phosphate + ADP + H(+)</text>
        <dbReference type="Rhea" id="RHEA:10224"/>
        <dbReference type="ChEBI" id="CHEBI:15378"/>
        <dbReference type="ChEBI" id="CHEBI:17310"/>
        <dbReference type="ChEBI" id="CHEBI:30616"/>
        <dbReference type="ChEBI" id="CHEBI:456216"/>
        <dbReference type="ChEBI" id="CHEBI:597326"/>
        <dbReference type="EC" id="2.7.1.35"/>
    </reaction>
</comment>
<accession>A0A088GFU2</accession>
<dbReference type="GO" id="GO:0009228">
    <property type="term" value="P:thiamine biosynthetic process"/>
    <property type="evidence" value="ECO:0007669"/>
    <property type="project" value="InterPro"/>
</dbReference>
<keyword evidence="4" id="KW-0479">Metal-binding</keyword>
<dbReference type="Gene3D" id="3.40.1190.20">
    <property type="match status" value="1"/>
</dbReference>
<evidence type="ECO:0000256" key="10">
    <source>
        <dbReference type="ARBA" id="ARBA00042348"/>
    </source>
</evidence>
<comment type="similarity">
    <text evidence="1">Belongs to the ThiD family.</text>
</comment>
<sequence length="273" mass="29799">MTQRLVTIAGSDSLAGGGIQADLATFTEYGYQGVSVLTSIVTVLGDDFNIYPVDQSVLAEQLTSVFSLADIAGVKTGLIPNQEHFEMITDYLNTHVLGKMPIIVDPVMVVKESDAWDISEIITLFKTRLLPLATVITPNLSEAELLVGYEIQTTADMEKAAQELYDMGPEVVVIKGGARLSGQSAIDIVFDGHEWMMLENQKLETEFNNGAGCTFSAAITSNLSQHKQVFDSVADAKDFVYKGITYGVRLDAQQNLGNVWQSARRIKGDEHEN</sequence>
<evidence type="ECO:0000256" key="6">
    <source>
        <dbReference type="ARBA" id="ARBA00022777"/>
    </source>
</evidence>
<keyword evidence="8" id="KW-0460">Magnesium</keyword>
<dbReference type="GO" id="GO:0008972">
    <property type="term" value="F:phosphomethylpyrimidine kinase activity"/>
    <property type="evidence" value="ECO:0007669"/>
    <property type="project" value="InterPro"/>
</dbReference>
<keyword evidence="5" id="KW-0547">Nucleotide-binding</keyword>
<name>A0A088GFU2_9LACO</name>
<dbReference type="GO" id="GO:0008902">
    <property type="term" value="F:hydroxymethylpyrimidine kinase activity"/>
    <property type="evidence" value="ECO:0007669"/>
    <property type="project" value="TreeGrafter"/>
</dbReference>
<evidence type="ECO:0000256" key="1">
    <source>
        <dbReference type="ARBA" id="ARBA00009879"/>
    </source>
</evidence>
<organism evidence="15 16">
    <name type="scientific">Weissella ceti</name>
    <dbReference type="NCBI Taxonomy" id="759620"/>
    <lineage>
        <taxon>Bacteria</taxon>
        <taxon>Bacillati</taxon>
        <taxon>Bacillota</taxon>
        <taxon>Bacilli</taxon>
        <taxon>Lactobacillales</taxon>
        <taxon>Lactobacillaceae</taxon>
        <taxon>Weissella</taxon>
    </lineage>
</organism>
<dbReference type="SUPFAM" id="SSF53613">
    <property type="entry name" value="Ribokinase-like"/>
    <property type="match status" value="1"/>
</dbReference>
<dbReference type="GO" id="GO:0046872">
    <property type="term" value="F:metal ion binding"/>
    <property type="evidence" value="ECO:0007669"/>
    <property type="project" value="UniProtKB-KW"/>
</dbReference>
<evidence type="ECO:0000256" key="9">
    <source>
        <dbReference type="ARBA" id="ARBA00042307"/>
    </source>
</evidence>
<feature type="domain" description="Pyridoxamine kinase/Phosphomethylpyrimidine kinase" evidence="14">
    <location>
        <begin position="12"/>
        <end position="253"/>
    </location>
</feature>
<dbReference type="GO" id="GO:0005829">
    <property type="term" value="C:cytosol"/>
    <property type="evidence" value="ECO:0007669"/>
    <property type="project" value="TreeGrafter"/>
</dbReference>
<evidence type="ECO:0000259" key="14">
    <source>
        <dbReference type="Pfam" id="PF08543"/>
    </source>
</evidence>
<evidence type="ECO:0000256" key="11">
    <source>
        <dbReference type="ARBA" id="ARBA00042396"/>
    </source>
</evidence>
<dbReference type="STRING" id="759620.WS105_0781"/>
<dbReference type="PATRIC" id="fig|759620.7.peg.743"/>
<evidence type="ECO:0000256" key="8">
    <source>
        <dbReference type="ARBA" id="ARBA00022842"/>
    </source>
</evidence>
<dbReference type="Proteomes" id="UP000029079">
    <property type="component" value="Chromosome"/>
</dbReference>
<dbReference type="PANTHER" id="PTHR20858:SF19">
    <property type="entry name" value="PYRIDOXINE KINASE"/>
    <property type="match status" value="1"/>
</dbReference>
<evidence type="ECO:0000256" key="5">
    <source>
        <dbReference type="ARBA" id="ARBA00022741"/>
    </source>
</evidence>
<keyword evidence="7" id="KW-0067">ATP-binding</keyword>
<evidence type="ECO:0000256" key="2">
    <source>
        <dbReference type="ARBA" id="ARBA00012104"/>
    </source>
</evidence>
<reference evidence="15 16" key="1">
    <citation type="journal article" date="2014" name="Genome Announc.">
        <title>Complete Genome Sequences of Fish Pathogenic Weissella ceti Strains WS74 and WS105.</title>
        <authorList>
            <person name="Figueiredo H.C."/>
            <person name="Leal C.A."/>
            <person name="Dorella F.A."/>
            <person name="Carvalho A.F."/>
            <person name="Soares S.C."/>
            <person name="Pereira F.L."/>
            <person name="Azevedo V.A."/>
        </authorList>
    </citation>
    <scope>NUCLEOTIDE SEQUENCE [LARGE SCALE GENOMIC DNA]</scope>
    <source>
        <strain evidence="15 16">WS74</strain>
    </source>
</reference>
<proteinExistence type="inferred from homology"/>
<evidence type="ECO:0000256" key="3">
    <source>
        <dbReference type="ARBA" id="ARBA00022679"/>
    </source>
</evidence>
<reference evidence="16" key="2">
    <citation type="submission" date="2014-08" db="EMBL/GenBank/DDBJ databases">
        <title>Complete genome of Weissella ceti strain WS74 isolated from diseased rainbow trout in Brazil.</title>
        <authorList>
            <person name="Figueiredo H.C.P."/>
            <person name="Leal C.A.G."/>
            <person name="Pereira F.L."/>
            <person name="Soares S.C."/>
            <person name="Dorella F.A."/>
            <person name="Carvalho A.F."/>
            <person name="Azevedo V.A.C."/>
        </authorList>
    </citation>
    <scope>NUCLEOTIDE SEQUENCE [LARGE SCALE GENOMIC DNA]</scope>
    <source>
        <strain evidence="16">WS74</strain>
    </source>
</reference>
<dbReference type="InterPro" id="IPR004399">
    <property type="entry name" value="HMP/HMP-P_kinase_dom"/>
</dbReference>
<keyword evidence="3" id="KW-0808">Transferase</keyword>
<evidence type="ECO:0000256" key="4">
    <source>
        <dbReference type="ARBA" id="ARBA00022723"/>
    </source>
</evidence>
<evidence type="ECO:0000256" key="12">
    <source>
        <dbReference type="ARBA" id="ARBA00042531"/>
    </source>
</evidence>
<evidence type="ECO:0000256" key="7">
    <source>
        <dbReference type="ARBA" id="ARBA00022840"/>
    </source>
</evidence>
<dbReference type="GO" id="GO:0008478">
    <property type="term" value="F:pyridoxal kinase activity"/>
    <property type="evidence" value="ECO:0007669"/>
    <property type="project" value="UniProtKB-EC"/>
</dbReference>
<dbReference type="NCBIfam" id="TIGR00097">
    <property type="entry name" value="HMP-P_kinase"/>
    <property type="match status" value="1"/>
</dbReference>
<keyword evidence="6 15" id="KW-0418">Kinase</keyword>
<dbReference type="GO" id="GO:0005524">
    <property type="term" value="F:ATP binding"/>
    <property type="evidence" value="ECO:0007669"/>
    <property type="project" value="UniProtKB-KW"/>
</dbReference>
<gene>
    <name evidence="15" type="ORF">WS74_0721</name>
</gene>
<dbReference type="EMBL" id="CP009223">
    <property type="protein sequence ID" value="AIM62973.1"/>
    <property type="molecule type" value="Genomic_DNA"/>
</dbReference>
<dbReference type="InterPro" id="IPR013749">
    <property type="entry name" value="PM/HMP-P_kinase-1"/>
</dbReference>
<keyword evidence="16" id="KW-1185">Reference proteome</keyword>
<evidence type="ECO:0000313" key="15">
    <source>
        <dbReference type="EMBL" id="AIM62973.1"/>
    </source>
</evidence>
<dbReference type="RefSeq" id="WP_009496464.1">
    <property type="nucleotide sequence ID" value="NZ_CP009223.1"/>
</dbReference>
<dbReference type="EC" id="2.7.1.35" evidence="2"/>
<dbReference type="PANTHER" id="PTHR20858">
    <property type="entry name" value="PHOSPHOMETHYLPYRIMIDINE KINASE"/>
    <property type="match status" value="1"/>
</dbReference>
<dbReference type="NCBIfam" id="NF009078">
    <property type="entry name" value="PRK12413.1"/>
    <property type="match status" value="1"/>
</dbReference>